<dbReference type="PROSITE" id="PS51781">
    <property type="entry name" value="SH3B"/>
    <property type="match status" value="1"/>
</dbReference>
<sequence length="426" mass="47085">MKPLLILLLCNLLGITGFSQVHVNGYYRKDGTYVQSHYRSSPDGNPYNNYSYPGNVNPYTGKVAPGNTDTYLYHYYNRNSYSNTPSSYYPTTTYPASGLYSPTNTYGAYLNTTEATVSAEKLNVRFGPGSSSLIITTLNYGDVVYILNRSLAPWYYVQFSYYDPNLQYYKTTSGYLHSSYLSMPVTAPSYSTTSYPDLSTTSYSTTSSDLTNHSANFSGVSASNPGPSTQAPYDPSGDLYFVTTIDLKVLSAPYSNADILTHLTFKDGVKVISTAHSPWYQVNISYLDESGYIRSTTRAYVYGPDLSATAPTFVCASSPRQEQTLPEHSVSNTSIQPYGPNKGKINFWNSLPGEDIALYIDHIYKGQLTTYFSEQPNSCGGAGMISTIDVEGKHLVQAIGKKFHWSGYIFIHADQCETKGLGKELN</sequence>
<evidence type="ECO:0000259" key="2">
    <source>
        <dbReference type="PROSITE" id="PS51781"/>
    </source>
</evidence>
<evidence type="ECO:0000313" key="3">
    <source>
        <dbReference type="EMBL" id="GGA81753.1"/>
    </source>
</evidence>
<dbReference type="RefSeq" id="WP_188927432.1">
    <property type="nucleotide sequence ID" value="NZ_BMJC01000001.1"/>
</dbReference>
<keyword evidence="4" id="KW-1185">Reference proteome</keyword>
<feature type="domain" description="SH3b" evidence="2">
    <location>
        <begin position="112"/>
        <end position="185"/>
    </location>
</feature>
<dbReference type="InterPro" id="IPR003646">
    <property type="entry name" value="SH3-like_bac-type"/>
</dbReference>
<keyword evidence="1" id="KW-0732">Signal</keyword>
<comment type="caution">
    <text evidence="3">The sequence shown here is derived from an EMBL/GenBank/DDBJ whole genome shotgun (WGS) entry which is preliminary data.</text>
</comment>
<dbReference type="SMART" id="SM00287">
    <property type="entry name" value="SH3b"/>
    <property type="match status" value="1"/>
</dbReference>
<evidence type="ECO:0000313" key="4">
    <source>
        <dbReference type="Proteomes" id="UP000607559"/>
    </source>
</evidence>
<feature type="signal peptide" evidence="1">
    <location>
        <begin position="1"/>
        <end position="23"/>
    </location>
</feature>
<dbReference type="Proteomes" id="UP000607559">
    <property type="component" value="Unassembled WGS sequence"/>
</dbReference>
<dbReference type="AlphaFoldDB" id="A0A8J2XPS1"/>
<accession>A0A8J2XPS1</accession>
<name>A0A8J2XPS1_9BACT</name>
<proteinExistence type="predicted"/>
<evidence type="ECO:0000256" key="1">
    <source>
        <dbReference type="SAM" id="SignalP"/>
    </source>
</evidence>
<organism evidence="3 4">
    <name type="scientific">Puia dinghuensis</name>
    <dbReference type="NCBI Taxonomy" id="1792502"/>
    <lineage>
        <taxon>Bacteria</taxon>
        <taxon>Pseudomonadati</taxon>
        <taxon>Bacteroidota</taxon>
        <taxon>Chitinophagia</taxon>
        <taxon>Chitinophagales</taxon>
        <taxon>Chitinophagaceae</taxon>
        <taxon>Puia</taxon>
    </lineage>
</organism>
<protein>
    <recommendedName>
        <fullName evidence="2">SH3b domain-containing protein</fullName>
    </recommendedName>
</protein>
<reference evidence="3" key="2">
    <citation type="submission" date="2020-09" db="EMBL/GenBank/DDBJ databases">
        <authorList>
            <person name="Sun Q."/>
            <person name="Zhou Y."/>
        </authorList>
    </citation>
    <scope>NUCLEOTIDE SEQUENCE</scope>
    <source>
        <strain evidence="3">CGMCC 1.15448</strain>
    </source>
</reference>
<dbReference type="Gene3D" id="2.30.30.40">
    <property type="entry name" value="SH3 Domains"/>
    <property type="match status" value="1"/>
</dbReference>
<gene>
    <name evidence="3" type="ORF">GCM10011511_00870</name>
</gene>
<dbReference type="Pfam" id="PF08239">
    <property type="entry name" value="SH3_3"/>
    <property type="match status" value="1"/>
</dbReference>
<feature type="chain" id="PRO_5035228861" description="SH3b domain-containing protein" evidence="1">
    <location>
        <begin position="24"/>
        <end position="426"/>
    </location>
</feature>
<reference evidence="3" key="1">
    <citation type="journal article" date="2014" name="Int. J. Syst. Evol. Microbiol.">
        <title>Complete genome sequence of Corynebacterium casei LMG S-19264T (=DSM 44701T), isolated from a smear-ripened cheese.</title>
        <authorList>
            <consortium name="US DOE Joint Genome Institute (JGI-PGF)"/>
            <person name="Walter F."/>
            <person name="Albersmeier A."/>
            <person name="Kalinowski J."/>
            <person name="Ruckert C."/>
        </authorList>
    </citation>
    <scope>NUCLEOTIDE SEQUENCE</scope>
    <source>
        <strain evidence="3">CGMCC 1.15448</strain>
    </source>
</reference>
<dbReference type="EMBL" id="BMJC01000001">
    <property type="protein sequence ID" value="GGA81753.1"/>
    <property type="molecule type" value="Genomic_DNA"/>
</dbReference>